<dbReference type="InterPro" id="IPR051678">
    <property type="entry name" value="AGP_Transferase"/>
</dbReference>
<protein>
    <recommendedName>
        <fullName evidence="3">Aminoglycoside phosphotransferase domain-containing protein</fullName>
    </recommendedName>
</protein>
<feature type="non-terminal residue" evidence="1">
    <location>
        <position position="1"/>
    </location>
</feature>
<dbReference type="OrthoDB" id="5327538at2759"/>
<dbReference type="SUPFAM" id="SSF56112">
    <property type="entry name" value="Protein kinase-like (PK-like)"/>
    <property type="match status" value="1"/>
</dbReference>
<reference evidence="1 2" key="1">
    <citation type="submission" date="2016-09" db="EMBL/GenBank/DDBJ databases">
        <authorList>
            <person name="Capua I."/>
            <person name="De Benedictis P."/>
            <person name="Joannis T."/>
            <person name="Lombin L.H."/>
            <person name="Cattoli G."/>
        </authorList>
    </citation>
    <scope>NUCLEOTIDE SEQUENCE [LARGE SCALE GENOMIC DNA]</scope>
    <source>
        <strain evidence="1 2">IMI 309357</strain>
    </source>
</reference>
<evidence type="ECO:0008006" key="3">
    <source>
        <dbReference type="Google" id="ProtNLM"/>
    </source>
</evidence>
<organism evidence="1 2">
    <name type="scientific">Colletotrichum orchidophilum</name>
    <dbReference type="NCBI Taxonomy" id="1209926"/>
    <lineage>
        <taxon>Eukaryota</taxon>
        <taxon>Fungi</taxon>
        <taxon>Dikarya</taxon>
        <taxon>Ascomycota</taxon>
        <taxon>Pezizomycotina</taxon>
        <taxon>Sordariomycetes</taxon>
        <taxon>Hypocreomycetidae</taxon>
        <taxon>Glomerellales</taxon>
        <taxon>Glomerellaceae</taxon>
        <taxon>Colletotrichum</taxon>
    </lineage>
</organism>
<dbReference type="GeneID" id="34567388"/>
<dbReference type="STRING" id="1209926.A0A1G4AMN3"/>
<dbReference type="Proteomes" id="UP000176998">
    <property type="component" value="Unassembled WGS sequence"/>
</dbReference>
<keyword evidence="2" id="KW-1185">Reference proteome</keyword>
<evidence type="ECO:0000313" key="1">
    <source>
        <dbReference type="EMBL" id="OHE90439.1"/>
    </source>
</evidence>
<comment type="caution">
    <text evidence="1">The sequence shown here is derived from an EMBL/GenBank/DDBJ whole genome shotgun (WGS) entry which is preliminary data.</text>
</comment>
<sequence>LFDAQLSRCLCGCATLKSVQIRQFKEKDTVCVATNTFVANIFQDRSTAAQIQRSENWSSFSAKYAATEARHIDELCRRIDSSNLCSRASELRDGIQCTVNLSRKHLSSMMGHQNCHAEVIFEDGVSWLARLRLTRTTSPPEEVRDFIFRSEAGTLAYLNDHTSIPVPRIFDWACESDRQNQIGVSYILMEKLDGMPLVWQAANPAQREKVMQQLVDVFLEIERHPFDALGSLLTVSGPTKFAVQGLAQHATYMIGPEGPLGPFTSSLDGSVNMIKSYLTMIASGEISAYYSVDTYLTHRFRLDIANNLWGNESTGGRFFLKHPDDKGDHILINESYDIVGIIDWEWTRTASKAEAFSSPCMMWPLGKFYEGSNKLAPDEKRLAEIFQERSREDLSNYVLFGRKVQRFFFALGPESPSDRQTLLNLFVGLKTAFNFEDETWEGWEKWKGQALRKWENDELLQGLLRLQVNKEDQ</sequence>
<dbReference type="InterPro" id="IPR011009">
    <property type="entry name" value="Kinase-like_dom_sf"/>
</dbReference>
<accession>A0A1G4AMN3</accession>
<dbReference type="PANTHER" id="PTHR21310">
    <property type="entry name" value="AMINOGLYCOSIDE PHOSPHOTRANSFERASE-RELATED-RELATED"/>
    <property type="match status" value="1"/>
</dbReference>
<dbReference type="PANTHER" id="PTHR21310:SF15">
    <property type="entry name" value="AMINOGLYCOSIDE PHOSPHOTRANSFERASE DOMAIN-CONTAINING PROTEIN"/>
    <property type="match status" value="1"/>
</dbReference>
<evidence type="ECO:0000313" key="2">
    <source>
        <dbReference type="Proteomes" id="UP000176998"/>
    </source>
</evidence>
<gene>
    <name evidence="1" type="ORF">CORC01_14267</name>
</gene>
<dbReference type="RefSeq" id="XP_022467616.1">
    <property type="nucleotide sequence ID" value="XM_022625878.1"/>
</dbReference>
<dbReference type="AlphaFoldDB" id="A0A1G4AMN3"/>
<proteinExistence type="predicted"/>
<name>A0A1G4AMN3_9PEZI</name>
<dbReference type="EMBL" id="MJBS01000260">
    <property type="protein sequence ID" value="OHE90439.1"/>
    <property type="molecule type" value="Genomic_DNA"/>
</dbReference>